<evidence type="ECO:0000313" key="1">
    <source>
        <dbReference type="EMBL" id="KAJ8880401.1"/>
    </source>
</evidence>
<name>A0ABQ9H833_9NEOP</name>
<sequence length="177" mass="19982">MPMVIKSCDIDKLCDEWKLYVAENIDETTVSAEVSSGSITRIDAYWFAEQKIRNSASITNVLRVLQDASSKYKAYLEDCKKEKSELDSKSKRKDGVGRLENLKKEEKTLQEVIQASYCLIGDANKKISAACKSKNMQEIFVAQALLEAGHKQLTEKTAALKKVKEVESCYFAKKLKK</sequence>
<reference evidence="1 2" key="1">
    <citation type="submission" date="2023-02" db="EMBL/GenBank/DDBJ databases">
        <title>LHISI_Scaffold_Assembly.</title>
        <authorList>
            <person name="Stuart O.P."/>
            <person name="Cleave R."/>
            <person name="Magrath M.J.L."/>
            <person name="Mikheyev A.S."/>
        </authorList>
    </citation>
    <scope>NUCLEOTIDE SEQUENCE [LARGE SCALE GENOMIC DNA]</scope>
    <source>
        <strain evidence="1">Daus_M_001</strain>
        <tissue evidence="1">Leg muscle</tissue>
    </source>
</reference>
<dbReference type="Proteomes" id="UP001159363">
    <property type="component" value="Chromosome 5"/>
</dbReference>
<protein>
    <submittedName>
        <fullName evidence="1">Uncharacterized protein</fullName>
    </submittedName>
</protein>
<keyword evidence="2" id="KW-1185">Reference proteome</keyword>
<organism evidence="1 2">
    <name type="scientific">Dryococelus australis</name>
    <dbReference type="NCBI Taxonomy" id="614101"/>
    <lineage>
        <taxon>Eukaryota</taxon>
        <taxon>Metazoa</taxon>
        <taxon>Ecdysozoa</taxon>
        <taxon>Arthropoda</taxon>
        <taxon>Hexapoda</taxon>
        <taxon>Insecta</taxon>
        <taxon>Pterygota</taxon>
        <taxon>Neoptera</taxon>
        <taxon>Polyneoptera</taxon>
        <taxon>Phasmatodea</taxon>
        <taxon>Verophasmatodea</taxon>
        <taxon>Anareolatae</taxon>
        <taxon>Phasmatidae</taxon>
        <taxon>Eurycanthinae</taxon>
        <taxon>Dryococelus</taxon>
    </lineage>
</organism>
<evidence type="ECO:0000313" key="2">
    <source>
        <dbReference type="Proteomes" id="UP001159363"/>
    </source>
</evidence>
<dbReference type="EMBL" id="JARBHB010000006">
    <property type="protein sequence ID" value="KAJ8880401.1"/>
    <property type="molecule type" value="Genomic_DNA"/>
</dbReference>
<accession>A0ABQ9H833</accession>
<gene>
    <name evidence="1" type="ORF">PR048_016870</name>
</gene>
<proteinExistence type="predicted"/>
<comment type="caution">
    <text evidence="1">The sequence shown here is derived from an EMBL/GenBank/DDBJ whole genome shotgun (WGS) entry which is preliminary data.</text>
</comment>